<dbReference type="Proteomes" id="UP000464374">
    <property type="component" value="Chromosome"/>
</dbReference>
<organism evidence="1 2">
    <name type="scientific">Treponema vincentii</name>
    <dbReference type="NCBI Taxonomy" id="69710"/>
    <lineage>
        <taxon>Bacteria</taxon>
        <taxon>Pseudomonadati</taxon>
        <taxon>Spirochaetota</taxon>
        <taxon>Spirochaetia</taxon>
        <taxon>Spirochaetales</taxon>
        <taxon>Treponemataceae</taxon>
        <taxon>Treponema</taxon>
    </lineage>
</organism>
<dbReference type="AlphaFoldDB" id="A0A6P1Y1Z0"/>
<protein>
    <submittedName>
        <fullName evidence="1">Uncharacterized protein</fullName>
    </submittedName>
</protein>
<reference evidence="1 2" key="1">
    <citation type="submission" date="2020-01" db="EMBL/GenBank/DDBJ databases">
        <title>Complete genome sequence of a human oral phylogroup 1 Treponema sp. strain ATCC 700766, originally isolated from periodontitis dental plaque.</title>
        <authorList>
            <person name="Chan Y."/>
            <person name="Huo Y.-B."/>
            <person name="Yu X.-L."/>
            <person name="Zeng H."/>
            <person name="Leung W.-K."/>
            <person name="Watt R.M."/>
        </authorList>
    </citation>
    <scope>NUCLEOTIDE SEQUENCE [LARGE SCALE GENOMIC DNA]</scope>
    <source>
        <strain evidence="1 2">OMZ 804</strain>
    </source>
</reference>
<dbReference type="RefSeq" id="WP_162663813.1">
    <property type="nucleotide sequence ID" value="NZ_CP048020.1"/>
</dbReference>
<proteinExistence type="predicted"/>
<gene>
    <name evidence="1" type="ORF">GWP43_08595</name>
</gene>
<sequence length="68" mass="7428">MYFNTGVVVQSDNPQTSYTVTLSDVKGIVSDSVTAELKEKFKVEFNAQDGTLAPGTQLVLNIYQTAVR</sequence>
<evidence type="ECO:0000313" key="1">
    <source>
        <dbReference type="EMBL" id="QHX43494.1"/>
    </source>
</evidence>
<dbReference type="KEGG" id="trz:GWP43_08595"/>
<dbReference type="EMBL" id="CP048020">
    <property type="protein sequence ID" value="QHX43494.1"/>
    <property type="molecule type" value="Genomic_DNA"/>
</dbReference>
<accession>A0A6P1Y1Z0</accession>
<name>A0A6P1Y1Z0_9SPIR</name>
<evidence type="ECO:0000313" key="2">
    <source>
        <dbReference type="Proteomes" id="UP000464374"/>
    </source>
</evidence>